<protein>
    <submittedName>
        <fullName evidence="1">Uncharacterized protein</fullName>
    </submittedName>
</protein>
<reference evidence="1" key="1">
    <citation type="submission" date="2018-02" db="EMBL/GenBank/DDBJ databases">
        <title>Rhizophora mucronata_Transcriptome.</title>
        <authorList>
            <person name="Meera S.P."/>
            <person name="Sreeshan A."/>
            <person name="Augustine A."/>
        </authorList>
    </citation>
    <scope>NUCLEOTIDE SEQUENCE</scope>
    <source>
        <tissue evidence="1">Leaf</tissue>
    </source>
</reference>
<dbReference type="AlphaFoldDB" id="A0A2P2KVI4"/>
<proteinExistence type="predicted"/>
<name>A0A2P2KVI4_RHIMU</name>
<accession>A0A2P2KVI4</accession>
<dbReference type="EMBL" id="GGEC01029262">
    <property type="protein sequence ID" value="MBX09746.1"/>
    <property type="molecule type" value="Transcribed_RNA"/>
</dbReference>
<organism evidence="1">
    <name type="scientific">Rhizophora mucronata</name>
    <name type="common">Asiatic mangrove</name>
    <dbReference type="NCBI Taxonomy" id="61149"/>
    <lineage>
        <taxon>Eukaryota</taxon>
        <taxon>Viridiplantae</taxon>
        <taxon>Streptophyta</taxon>
        <taxon>Embryophyta</taxon>
        <taxon>Tracheophyta</taxon>
        <taxon>Spermatophyta</taxon>
        <taxon>Magnoliopsida</taxon>
        <taxon>eudicotyledons</taxon>
        <taxon>Gunneridae</taxon>
        <taxon>Pentapetalae</taxon>
        <taxon>rosids</taxon>
        <taxon>fabids</taxon>
        <taxon>Malpighiales</taxon>
        <taxon>Rhizophoraceae</taxon>
        <taxon>Rhizophora</taxon>
    </lineage>
</organism>
<evidence type="ECO:0000313" key="1">
    <source>
        <dbReference type="EMBL" id="MBX09746.1"/>
    </source>
</evidence>
<sequence>MDRWLLDNSPSLPAYSEKILRSSFKLVASVHCVVNGDSNVINTNYLQQHMRTVHTLLSLEKHQFYPMRELD</sequence>